<dbReference type="RefSeq" id="WP_018324872.1">
    <property type="nucleotide sequence ID" value="NZ_JACHBK010000005.1"/>
</dbReference>
<dbReference type="AlphaFoldDB" id="A0A7W8UC21"/>
<dbReference type="EMBL" id="JACHBK010000005">
    <property type="protein sequence ID" value="MBB5536004.1"/>
    <property type="molecule type" value="Genomic_DNA"/>
</dbReference>
<dbReference type="Pfam" id="PF10503">
    <property type="entry name" value="Esterase_PHB"/>
    <property type="match status" value="1"/>
</dbReference>
<dbReference type="NCBIfam" id="TIGR01840">
    <property type="entry name" value="esterase_phb"/>
    <property type="match status" value="1"/>
</dbReference>
<dbReference type="GO" id="GO:0005576">
    <property type="term" value="C:extracellular region"/>
    <property type="evidence" value="ECO:0007669"/>
    <property type="project" value="InterPro"/>
</dbReference>
<dbReference type="PANTHER" id="PTHR43037:SF1">
    <property type="entry name" value="BLL1128 PROTEIN"/>
    <property type="match status" value="1"/>
</dbReference>
<name>A0A7W8UC21_9HYPH</name>
<keyword evidence="2" id="KW-0378">Hydrolase</keyword>
<protein>
    <submittedName>
        <fullName evidence="3">Poly(Hydroxyalkanoate) depolymerase family esterase</fullName>
    </submittedName>
</protein>
<evidence type="ECO:0000256" key="1">
    <source>
        <dbReference type="ARBA" id="ARBA00022729"/>
    </source>
</evidence>
<dbReference type="InterPro" id="IPR010126">
    <property type="entry name" value="Esterase_phb"/>
</dbReference>
<organism evidence="3 4">
    <name type="scientific">Rhizobium giardinii</name>
    <dbReference type="NCBI Taxonomy" id="56731"/>
    <lineage>
        <taxon>Bacteria</taxon>
        <taxon>Pseudomonadati</taxon>
        <taxon>Pseudomonadota</taxon>
        <taxon>Alphaproteobacteria</taxon>
        <taxon>Hyphomicrobiales</taxon>
        <taxon>Rhizobiaceae</taxon>
        <taxon>Rhizobium/Agrobacterium group</taxon>
        <taxon>Rhizobium</taxon>
    </lineage>
</organism>
<dbReference type="Gene3D" id="3.40.50.1820">
    <property type="entry name" value="alpha/beta hydrolase"/>
    <property type="match status" value="1"/>
</dbReference>
<dbReference type="InterPro" id="IPR050955">
    <property type="entry name" value="Plant_Biomass_Hydrol_Est"/>
</dbReference>
<dbReference type="PANTHER" id="PTHR43037">
    <property type="entry name" value="UNNAMED PRODUCT-RELATED"/>
    <property type="match status" value="1"/>
</dbReference>
<dbReference type="Proteomes" id="UP000585507">
    <property type="component" value="Unassembled WGS sequence"/>
</dbReference>
<accession>A0A7W8UC21</accession>
<dbReference type="SUPFAM" id="SSF53474">
    <property type="entry name" value="alpha/beta-Hydrolases"/>
    <property type="match status" value="1"/>
</dbReference>
<keyword evidence="4" id="KW-1185">Reference proteome</keyword>
<comment type="caution">
    <text evidence="3">The sequence shown here is derived from an EMBL/GenBank/DDBJ whole genome shotgun (WGS) entry which is preliminary data.</text>
</comment>
<dbReference type="GO" id="GO:0016787">
    <property type="term" value="F:hydrolase activity"/>
    <property type="evidence" value="ECO:0007669"/>
    <property type="project" value="UniProtKB-KW"/>
</dbReference>
<evidence type="ECO:0000256" key="2">
    <source>
        <dbReference type="ARBA" id="ARBA00022801"/>
    </source>
</evidence>
<dbReference type="InterPro" id="IPR029058">
    <property type="entry name" value="AB_hydrolase_fold"/>
</dbReference>
<proteinExistence type="predicted"/>
<sequence>MRTCELISGIPLCGAAIITTSTVQAQLAAKETAVLDKSPQNHRLVEVAGFGSNPGSLRAWLYLPSIMAPGTPLVVALHGCTQTARGYATGSGWSQLAERRGFAVLYPEQQRSNNANLCFNWFEPGDIRRDAGEALSIRQMTSHLVQSQGIDPNRIFVTGLSAGGAMANVMLATYPDIFAGGAIISGLPYGVAGTIPEAFERMQGRNPPAISRLQSVLKSASNHRGPWPSVSIWHGTHDQTVRPRNADQIIKQWSGVHALATEPTRSELIHGHTRKVWLDAEGRQVVETYFVKGMGHGVPLSTNSDVPIGRAGPHMLETGISSTVRIARSWGLTTEADVEEAEACDNSLRREEPDLPSSTIERTLRYARSRSNTAGTASDGKIAKVINDALRAAGLMR</sequence>
<gene>
    <name evidence="3" type="ORF">GGD55_002708</name>
</gene>
<evidence type="ECO:0000313" key="3">
    <source>
        <dbReference type="EMBL" id="MBB5536004.1"/>
    </source>
</evidence>
<keyword evidence="1" id="KW-0732">Signal</keyword>
<evidence type="ECO:0000313" key="4">
    <source>
        <dbReference type="Proteomes" id="UP000585507"/>
    </source>
</evidence>
<reference evidence="3 4" key="1">
    <citation type="submission" date="2020-08" db="EMBL/GenBank/DDBJ databases">
        <title>Genomic Encyclopedia of Type Strains, Phase IV (KMG-V): Genome sequencing to study the core and pangenomes of soil and plant-associated prokaryotes.</title>
        <authorList>
            <person name="Whitman W."/>
        </authorList>
    </citation>
    <scope>NUCLEOTIDE SEQUENCE [LARGE SCALE GENOMIC DNA]</scope>
    <source>
        <strain evidence="3 4">SEMIA 4084</strain>
    </source>
</reference>